<feature type="chain" id="PRO_5006059608" evidence="1">
    <location>
        <begin position="22"/>
        <end position="113"/>
    </location>
</feature>
<protein>
    <submittedName>
        <fullName evidence="2">Uncharacterized protein</fullName>
    </submittedName>
</protein>
<feature type="signal peptide" evidence="1">
    <location>
        <begin position="1"/>
        <end position="21"/>
    </location>
</feature>
<keyword evidence="3" id="KW-1185">Reference proteome</keyword>
<organism evidence="2 3">
    <name type="scientific">Ceraceosorus bombacis</name>
    <dbReference type="NCBI Taxonomy" id="401625"/>
    <lineage>
        <taxon>Eukaryota</taxon>
        <taxon>Fungi</taxon>
        <taxon>Dikarya</taxon>
        <taxon>Basidiomycota</taxon>
        <taxon>Ustilaginomycotina</taxon>
        <taxon>Exobasidiomycetes</taxon>
        <taxon>Ceraceosorales</taxon>
        <taxon>Ceraceosoraceae</taxon>
        <taxon>Ceraceosorus</taxon>
    </lineage>
</organism>
<dbReference type="Proteomes" id="UP000054845">
    <property type="component" value="Unassembled WGS sequence"/>
</dbReference>
<keyword evidence="1" id="KW-0732">Signal</keyword>
<dbReference type="AlphaFoldDB" id="A0A0P1BKI7"/>
<accession>A0A0P1BKI7</accession>
<dbReference type="EMBL" id="CCYA01000254">
    <property type="protein sequence ID" value="CEH16998.1"/>
    <property type="molecule type" value="Genomic_DNA"/>
</dbReference>
<proteinExistence type="predicted"/>
<evidence type="ECO:0000256" key="1">
    <source>
        <dbReference type="SAM" id="SignalP"/>
    </source>
</evidence>
<name>A0A0P1BKI7_9BASI</name>
<evidence type="ECO:0000313" key="2">
    <source>
        <dbReference type="EMBL" id="CEH16998.1"/>
    </source>
</evidence>
<evidence type="ECO:0000313" key="3">
    <source>
        <dbReference type="Proteomes" id="UP000054845"/>
    </source>
</evidence>
<sequence>MTLNMIKSLTLLATFIALVVAQGHQQSPVSFTKHVMKVTIGVATDQSCGTFPQALTCWIDACKKKSKGQAKINKLSPIDGVDDTFLAECSYWRLTPTIDWTATVAGDLGFGAA</sequence>
<reference evidence="2 3" key="1">
    <citation type="submission" date="2014-09" db="EMBL/GenBank/DDBJ databases">
        <authorList>
            <person name="Magalhaes I.L.F."/>
            <person name="Oliveira U."/>
            <person name="Santos F.R."/>
            <person name="Vidigal T.H.D.A."/>
            <person name="Brescovit A.D."/>
            <person name="Santos A.J."/>
        </authorList>
    </citation>
    <scope>NUCLEOTIDE SEQUENCE [LARGE SCALE GENOMIC DNA]</scope>
</reference>